<feature type="domain" description="Luciferase-like" evidence="2">
    <location>
        <begin position="9"/>
        <end position="289"/>
    </location>
</feature>
<evidence type="ECO:0000313" key="3">
    <source>
        <dbReference type="EMBL" id="RZT83449.1"/>
    </source>
</evidence>
<reference evidence="3 4" key="1">
    <citation type="submission" date="2019-02" db="EMBL/GenBank/DDBJ databases">
        <title>Sequencing the genomes of 1000 actinobacteria strains.</title>
        <authorList>
            <person name="Klenk H.-P."/>
        </authorList>
    </citation>
    <scope>NUCLEOTIDE SEQUENCE [LARGE SCALE GENOMIC DNA]</scope>
    <source>
        <strain evidence="3 4">DSM 45779</strain>
    </source>
</reference>
<dbReference type="InterPro" id="IPR050564">
    <property type="entry name" value="F420-G6PD/mer"/>
</dbReference>
<dbReference type="Proteomes" id="UP000291591">
    <property type="component" value="Unassembled WGS sequence"/>
</dbReference>
<protein>
    <submittedName>
        <fullName evidence="3">G6PDH family F420-dependent oxidoreductase</fullName>
    </submittedName>
</protein>
<dbReference type="InterPro" id="IPR011251">
    <property type="entry name" value="Luciferase-like_dom"/>
</dbReference>
<dbReference type="RefSeq" id="WP_130288204.1">
    <property type="nucleotide sequence ID" value="NZ_SHKL01000001.1"/>
</dbReference>
<dbReference type="EMBL" id="SHKL01000001">
    <property type="protein sequence ID" value="RZT83449.1"/>
    <property type="molecule type" value="Genomic_DNA"/>
</dbReference>
<gene>
    <name evidence="3" type="ORF">EV383_0254</name>
</gene>
<evidence type="ECO:0000313" key="4">
    <source>
        <dbReference type="Proteomes" id="UP000291591"/>
    </source>
</evidence>
<keyword evidence="4" id="KW-1185">Reference proteome</keyword>
<dbReference type="SUPFAM" id="SSF51679">
    <property type="entry name" value="Bacterial luciferase-like"/>
    <property type="match status" value="1"/>
</dbReference>
<dbReference type="InterPro" id="IPR036661">
    <property type="entry name" value="Luciferase-like_sf"/>
</dbReference>
<dbReference type="NCBIfam" id="TIGR03557">
    <property type="entry name" value="F420_G6P_family"/>
    <property type="match status" value="1"/>
</dbReference>
<organism evidence="3 4">
    <name type="scientific">Pseudonocardia sediminis</name>
    <dbReference type="NCBI Taxonomy" id="1397368"/>
    <lineage>
        <taxon>Bacteria</taxon>
        <taxon>Bacillati</taxon>
        <taxon>Actinomycetota</taxon>
        <taxon>Actinomycetes</taxon>
        <taxon>Pseudonocardiales</taxon>
        <taxon>Pseudonocardiaceae</taxon>
        <taxon>Pseudonocardia</taxon>
    </lineage>
</organism>
<dbReference type="CDD" id="cd01097">
    <property type="entry name" value="Tetrahydromethanopterin_reductase"/>
    <property type="match status" value="1"/>
</dbReference>
<evidence type="ECO:0000259" key="2">
    <source>
        <dbReference type="Pfam" id="PF00296"/>
    </source>
</evidence>
<dbReference type="InterPro" id="IPR019945">
    <property type="entry name" value="F420_G6P_DH-rel"/>
</dbReference>
<dbReference type="Pfam" id="PF00296">
    <property type="entry name" value="Bac_luciferase"/>
    <property type="match status" value="1"/>
</dbReference>
<dbReference type="GO" id="GO:0016705">
    <property type="term" value="F:oxidoreductase activity, acting on paired donors, with incorporation or reduction of molecular oxygen"/>
    <property type="evidence" value="ECO:0007669"/>
    <property type="project" value="InterPro"/>
</dbReference>
<dbReference type="AlphaFoldDB" id="A0A4Q7UTY0"/>
<dbReference type="PANTHER" id="PTHR43244:SF1">
    <property type="entry name" value="5,10-METHYLENETETRAHYDROMETHANOPTERIN REDUCTASE"/>
    <property type="match status" value="1"/>
</dbReference>
<dbReference type="Gene3D" id="3.20.20.30">
    <property type="entry name" value="Luciferase-like domain"/>
    <property type="match status" value="1"/>
</dbReference>
<name>A0A4Q7UTY0_PSEST</name>
<comment type="caution">
    <text evidence="3">The sequence shown here is derived from an EMBL/GenBank/DDBJ whole genome shotgun (WGS) entry which is preliminary data.</text>
</comment>
<sequence>MQIGFKLIAEAFSPQEMVRQAVRAEEAGFDFVEISDHFHPWLESHGHSGFAWSMLAAIAARTERIELATGVTCPTIRYHPAIIAQAAATTSLLSDGRFVLGVGSGERLSEHVTGAEWPVVGVRHEMLREALEIIRLLWSGGYRTYRGKHLSIEDAQVFDLPETPPLIAVASGGPKASRIAAELGDALFVTEPRTDLIDAYTAAGGVGPRYAEVPLAWAPTEQAAIESAHDKFRFGPTGWKVQSELPNVRNFEAATAFVRQDDMREVFGAGPDVETHMTVVRQFADAGYDRLALINAGPDMDGFFDFFASELSGPVRALSG</sequence>
<proteinExistence type="predicted"/>
<keyword evidence="1" id="KW-0560">Oxidoreductase</keyword>
<dbReference type="OrthoDB" id="180193at2"/>
<dbReference type="PANTHER" id="PTHR43244">
    <property type="match status" value="1"/>
</dbReference>
<accession>A0A4Q7UTY0</accession>
<evidence type="ECO:0000256" key="1">
    <source>
        <dbReference type="ARBA" id="ARBA00023002"/>
    </source>
</evidence>